<gene>
    <name evidence="1" type="ORF">SAMN02745150_01313</name>
</gene>
<dbReference type="AlphaFoldDB" id="A0A1I1EXU3"/>
<dbReference type="Proteomes" id="UP000240042">
    <property type="component" value="Unassembled WGS sequence"/>
</dbReference>
<dbReference type="STRING" id="34097.SAMN02745150_01313"/>
<keyword evidence="2" id="KW-1185">Reference proteome</keyword>
<evidence type="ECO:0000313" key="2">
    <source>
        <dbReference type="Proteomes" id="UP000240042"/>
    </source>
</evidence>
<name>A0A1I1EXU3_BREAD</name>
<proteinExistence type="predicted"/>
<accession>A0A1I1EXU3</accession>
<reference evidence="2" key="1">
    <citation type="submission" date="2016-10" db="EMBL/GenBank/DDBJ databases">
        <authorList>
            <person name="Varghese N."/>
            <person name="Submissions S."/>
        </authorList>
    </citation>
    <scope>NUCLEOTIDE SEQUENCE [LARGE SCALE GENOMIC DNA]</scope>
    <source>
        <strain evidence="2">ATCC 43811</strain>
    </source>
</reference>
<organism evidence="1 2">
    <name type="scientific">Brevinema andersonii</name>
    <dbReference type="NCBI Taxonomy" id="34097"/>
    <lineage>
        <taxon>Bacteria</taxon>
        <taxon>Pseudomonadati</taxon>
        <taxon>Spirochaetota</taxon>
        <taxon>Spirochaetia</taxon>
        <taxon>Brevinematales</taxon>
        <taxon>Brevinemataceae</taxon>
        <taxon>Brevinema</taxon>
    </lineage>
</organism>
<evidence type="ECO:0000313" key="1">
    <source>
        <dbReference type="EMBL" id="SFB91904.1"/>
    </source>
</evidence>
<protein>
    <submittedName>
        <fullName evidence="1">Uncharacterized protein</fullName>
    </submittedName>
</protein>
<dbReference type="EMBL" id="FOKY01000021">
    <property type="protein sequence ID" value="SFB91904.1"/>
    <property type="molecule type" value="Genomic_DNA"/>
</dbReference>
<sequence>MLYAEAWKEKMWEGIVSVETGYQYFHTYDSVVQGIDILVVFSYSFPEMISKGGIIVNTSPSIGTQVYHLDMFGSFGSTYSVGRKFTKSKLMFDILGLQIMRGPWTFQYNVPSSLSNYQRIMKNSGTVLAIGLNFPLASQYIMDSGFIVGLRHSIIFLLPVTNGENGEHPLKDSILNKRTADYIFIIYSFRLVLWLEG</sequence>